<accession>A0A109BCC3</accession>
<evidence type="ECO:0000313" key="7">
    <source>
        <dbReference type="EMBL" id="KWT66199.1"/>
    </source>
</evidence>
<keyword evidence="3" id="KW-0378">Hydrolase</keyword>
<keyword evidence="1" id="KW-0540">Nuclease</keyword>
<dbReference type="InterPro" id="IPR016071">
    <property type="entry name" value="Staphylococal_nuclease_OB-fold"/>
</dbReference>
<dbReference type="PANTHER" id="PTHR12302">
    <property type="entry name" value="EBNA2 BINDING PROTEIN P100"/>
    <property type="match status" value="1"/>
</dbReference>
<reference evidence="7 8" key="1">
    <citation type="submission" date="2015-10" db="EMBL/GenBank/DDBJ databases">
        <title>Transcriptomic analysis of a linuron degrading triple-species bacterial consortium.</title>
        <authorList>
            <person name="Albers P."/>
        </authorList>
    </citation>
    <scope>NUCLEOTIDE SEQUENCE [LARGE SCALE GENOMIC DNA]</scope>
    <source>
        <strain evidence="7 8">WDL6</strain>
    </source>
</reference>
<dbReference type="PROSITE" id="PS51257">
    <property type="entry name" value="PROKAR_LIPOPROTEIN"/>
    <property type="match status" value="1"/>
</dbReference>
<evidence type="ECO:0000256" key="3">
    <source>
        <dbReference type="ARBA" id="ARBA00022801"/>
    </source>
</evidence>
<dbReference type="AlphaFoldDB" id="A0A109BCC3"/>
<evidence type="ECO:0000256" key="4">
    <source>
        <dbReference type="SAM" id="MobiDB-lite"/>
    </source>
</evidence>
<protein>
    <recommendedName>
        <fullName evidence="6">TNase-like domain-containing protein</fullName>
    </recommendedName>
</protein>
<dbReference type="GO" id="GO:0004519">
    <property type="term" value="F:endonuclease activity"/>
    <property type="evidence" value="ECO:0007669"/>
    <property type="project" value="UniProtKB-KW"/>
</dbReference>
<evidence type="ECO:0000256" key="5">
    <source>
        <dbReference type="SAM" id="SignalP"/>
    </source>
</evidence>
<dbReference type="RefSeq" id="WP_083509730.1">
    <property type="nucleotide sequence ID" value="NZ_LMTR01000073.1"/>
</dbReference>
<keyword evidence="2" id="KW-0255">Endonuclease</keyword>
<dbReference type="Gene3D" id="2.40.50.90">
    <property type="match status" value="1"/>
</dbReference>
<evidence type="ECO:0000259" key="6">
    <source>
        <dbReference type="PROSITE" id="PS50830"/>
    </source>
</evidence>
<evidence type="ECO:0000256" key="1">
    <source>
        <dbReference type="ARBA" id="ARBA00022722"/>
    </source>
</evidence>
<dbReference type="PANTHER" id="PTHR12302:SF3">
    <property type="entry name" value="SERINE_THREONINE-PROTEIN KINASE 31"/>
    <property type="match status" value="1"/>
</dbReference>
<dbReference type="SMART" id="SM00318">
    <property type="entry name" value="SNc"/>
    <property type="match status" value="1"/>
</dbReference>
<comment type="caution">
    <text evidence="7">The sequence shown here is derived from an EMBL/GenBank/DDBJ whole genome shotgun (WGS) entry which is preliminary data.</text>
</comment>
<dbReference type="PROSITE" id="PS50830">
    <property type="entry name" value="TNASE_3"/>
    <property type="match status" value="1"/>
</dbReference>
<dbReference type="SUPFAM" id="SSF50199">
    <property type="entry name" value="Staphylococcal nuclease"/>
    <property type="match status" value="1"/>
</dbReference>
<name>A0A109BCC3_HYPSL</name>
<dbReference type="InterPro" id="IPR035437">
    <property type="entry name" value="SNase_OB-fold_sf"/>
</dbReference>
<dbReference type="PATRIC" id="fig|121290.4.peg.297"/>
<dbReference type="Proteomes" id="UP000059074">
    <property type="component" value="Unassembled WGS sequence"/>
</dbReference>
<keyword evidence="5" id="KW-0732">Signal</keyword>
<sequence length="338" mass="37365">MRVRVVKSQSRIAWWRLLQGAAAASLLACMPGVYVSSATAQQHDTDSGPAAACTLKAGASGAVVRIIDAETIEMDDGQQVRLVGALSPRSPDLSPAAEPWAPEESAKQTLRELVAGKTIFLATSGRAQDRYDRRLAHVFVENDGDRVWVQGEMLLRGQARVYGLPGSFDCMHELLAHEKAARDAGLGLWRNGAYSPRPAWRTRELLRRRNSYEIVTGSVAKVAVTKARTYVNFGRDWRSDFTAGIEARVLRENPELAQVLQQLEGRRVEVRGWIQYRNGPYIDIEHPSQLAIVDDHGARPTPAPRGAMTSSDRREQGTAPTRKQKKRPARKAPDALDL</sequence>
<feature type="region of interest" description="Disordered" evidence="4">
    <location>
        <begin position="294"/>
        <end position="338"/>
    </location>
</feature>
<feature type="signal peptide" evidence="5">
    <location>
        <begin position="1"/>
        <end position="40"/>
    </location>
</feature>
<gene>
    <name evidence="7" type="ORF">APY04_2395</name>
</gene>
<feature type="chain" id="PRO_5007132537" description="TNase-like domain-containing protein" evidence="5">
    <location>
        <begin position="41"/>
        <end position="338"/>
    </location>
</feature>
<evidence type="ECO:0000313" key="8">
    <source>
        <dbReference type="Proteomes" id="UP000059074"/>
    </source>
</evidence>
<dbReference type="STRING" id="121290.APY04_2395"/>
<dbReference type="Pfam" id="PF00565">
    <property type="entry name" value="SNase"/>
    <property type="match status" value="1"/>
</dbReference>
<organism evidence="7 8">
    <name type="scientific">Hyphomicrobium sulfonivorans</name>
    <dbReference type="NCBI Taxonomy" id="121290"/>
    <lineage>
        <taxon>Bacteria</taxon>
        <taxon>Pseudomonadati</taxon>
        <taxon>Pseudomonadota</taxon>
        <taxon>Alphaproteobacteria</taxon>
        <taxon>Hyphomicrobiales</taxon>
        <taxon>Hyphomicrobiaceae</taxon>
        <taxon>Hyphomicrobium</taxon>
    </lineage>
</organism>
<evidence type="ECO:0000256" key="2">
    <source>
        <dbReference type="ARBA" id="ARBA00022759"/>
    </source>
</evidence>
<keyword evidence="8" id="KW-1185">Reference proteome</keyword>
<dbReference type="OrthoDB" id="7618306at2"/>
<dbReference type="GO" id="GO:0016787">
    <property type="term" value="F:hydrolase activity"/>
    <property type="evidence" value="ECO:0007669"/>
    <property type="project" value="UniProtKB-KW"/>
</dbReference>
<proteinExistence type="predicted"/>
<feature type="domain" description="TNase-like" evidence="6">
    <location>
        <begin position="57"/>
        <end position="191"/>
    </location>
</feature>
<dbReference type="EMBL" id="LMTR01000073">
    <property type="protein sequence ID" value="KWT66199.1"/>
    <property type="molecule type" value="Genomic_DNA"/>
</dbReference>